<protein>
    <submittedName>
        <fullName evidence="1">Uncharacterized protein</fullName>
    </submittedName>
</protein>
<evidence type="ECO:0000313" key="1">
    <source>
        <dbReference type="EMBL" id="KAJ8379340.1"/>
    </source>
</evidence>
<dbReference type="AlphaFoldDB" id="A0A9Q1G892"/>
<organism evidence="1 2">
    <name type="scientific">Synaphobranchus kaupii</name>
    <name type="common">Kaup's arrowtooth eel</name>
    <dbReference type="NCBI Taxonomy" id="118154"/>
    <lineage>
        <taxon>Eukaryota</taxon>
        <taxon>Metazoa</taxon>
        <taxon>Chordata</taxon>
        <taxon>Craniata</taxon>
        <taxon>Vertebrata</taxon>
        <taxon>Euteleostomi</taxon>
        <taxon>Actinopterygii</taxon>
        <taxon>Neopterygii</taxon>
        <taxon>Teleostei</taxon>
        <taxon>Anguilliformes</taxon>
        <taxon>Synaphobranchidae</taxon>
        <taxon>Synaphobranchus</taxon>
    </lineage>
</organism>
<comment type="caution">
    <text evidence="1">The sequence shown here is derived from an EMBL/GenBank/DDBJ whole genome shotgun (WGS) entry which is preliminary data.</text>
</comment>
<accession>A0A9Q1G892</accession>
<gene>
    <name evidence="1" type="ORF">SKAU_G00001180</name>
</gene>
<dbReference type="EMBL" id="JAINUF010000001">
    <property type="protein sequence ID" value="KAJ8379340.1"/>
    <property type="molecule type" value="Genomic_DNA"/>
</dbReference>
<proteinExistence type="predicted"/>
<keyword evidence="2" id="KW-1185">Reference proteome</keyword>
<evidence type="ECO:0000313" key="2">
    <source>
        <dbReference type="Proteomes" id="UP001152622"/>
    </source>
</evidence>
<name>A0A9Q1G892_SYNKA</name>
<sequence>MRCLLQLSCDRIAVKDGVLGRAMAFVAWPSRAQYTAFFRHGNAGTQNTETIGPLDDYERDNAARSRSVSALSKRSGLVLVAIAMCCLSVDFGVRVTPRVEGRDWGR</sequence>
<dbReference type="Proteomes" id="UP001152622">
    <property type="component" value="Chromosome 1"/>
</dbReference>
<reference evidence="1" key="1">
    <citation type="journal article" date="2023" name="Science">
        <title>Genome structures resolve the early diversification of teleost fishes.</title>
        <authorList>
            <person name="Parey E."/>
            <person name="Louis A."/>
            <person name="Montfort J."/>
            <person name="Bouchez O."/>
            <person name="Roques C."/>
            <person name="Iampietro C."/>
            <person name="Lluch J."/>
            <person name="Castinel A."/>
            <person name="Donnadieu C."/>
            <person name="Desvignes T."/>
            <person name="Floi Bucao C."/>
            <person name="Jouanno E."/>
            <person name="Wen M."/>
            <person name="Mejri S."/>
            <person name="Dirks R."/>
            <person name="Jansen H."/>
            <person name="Henkel C."/>
            <person name="Chen W.J."/>
            <person name="Zahm M."/>
            <person name="Cabau C."/>
            <person name="Klopp C."/>
            <person name="Thompson A.W."/>
            <person name="Robinson-Rechavi M."/>
            <person name="Braasch I."/>
            <person name="Lecointre G."/>
            <person name="Bobe J."/>
            <person name="Postlethwait J.H."/>
            <person name="Berthelot C."/>
            <person name="Roest Crollius H."/>
            <person name="Guiguen Y."/>
        </authorList>
    </citation>
    <scope>NUCLEOTIDE SEQUENCE</scope>
    <source>
        <strain evidence="1">WJC10195</strain>
    </source>
</reference>